<keyword evidence="1" id="KW-0472">Membrane</keyword>
<organism evidence="2 3">
    <name type="scientific">Chthoniobacter flavus Ellin428</name>
    <dbReference type="NCBI Taxonomy" id="497964"/>
    <lineage>
        <taxon>Bacteria</taxon>
        <taxon>Pseudomonadati</taxon>
        <taxon>Verrucomicrobiota</taxon>
        <taxon>Spartobacteria</taxon>
        <taxon>Chthoniobacterales</taxon>
        <taxon>Chthoniobacteraceae</taxon>
        <taxon>Chthoniobacter</taxon>
    </lineage>
</organism>
<sequence>MIAAVVYLLCIVTSLLCSFLLWRAYRQNRLPLLRWSALCFAILALANALLFVDLIIFPQIDLLALRSVVTLCALLVLLYGLVLESN</sequence>
<dbReference type="STRING" id="497964.CfE428DRAFT_0435"/>
<evidence type="ECO:0000313" key="3">
    <source>
        <dbReference type="Proteomes" id="UP000005824"/>
    </source>
</evidence>
<dbReference type="InParanoid" id="B4CUS2"/>
<dbReference type="InterPro" id="IPR046027">
    <property type="entry name" value="DUF5985"/>
</dbReference>
<gene>
    <name evidence="2" type="ORF">CfE428DRAFT_0435</name>
</gene>
<comment type="caution">
    <text evidence="2">The sequence shown here is derived from an EMBL/GenBank/DDBJ whole genome shotgun (WGS) entry which is preliminary data.</text>
</comment>
<protein>
    <submittedName>
        <fullName evidence="2">Uncharacterized protein</fullName>
    </submittedName>
</protein>
<evidence type="ECO:0000256" key="1">
    <source>
        <dbReference type="SAM" id="Phobius"/>
    </source>
</evidence>
<accession>B4CUS2</accession>
<dbReference type="AlphaFoldDB" id="B4CUS2"/>
<feature type="transmembrane region" description="Helical" evidence="1">
    <location>
        <begin position="63"/>
        <end position="83"/>
    </location>
</feature>
<dbReference type="EMBL" id="ABVL01000001">
    <property type="protein sequence ID" value="EDY22310.1"/>
    <property type="molecule type" value="Genomic_DNA"/>
</dbReference>
<dbReference type="RefSeq" id="WP_006977762.1">
    <property type="nucleotide sequence ID" value="NZ_ABVL01000001.1"/>
</dbReference>
<name>B4CUS2_9BACT</name>
<feature type="transmembrane region" description="Helical" evidence="1">
    <location>
        <begin position="6"/>
        <end position="25"/>
    </location>
</feature>
<proteinExistence type="predicted"/>
<dbReference type="Pfam" id="PF19447">
    <property type="entry name" value="DUF5985"/>
    <property type="match status" value="1"/>
</dbReference>
<reference evidence="2 3" key="1">
    <citation type="journal article" date="2011" name="J. Bacteriol.">
        <title>Genome sequence of Chthoniobacter flavus Ellin428, an aerobic heterotrophic soil bacterium.</title>
        <authorList>
            <person name="Kant R."/>
            <person name="van Passel M.W."/>
            <person name="Palva A."/>
            <person name="Lucas S."/>
            <person name="Lapidus A."/>
            <person name="Glavina Del Rio T."/>
            <person name="Dalin E."/>
            <person name="Tice H."/>
            <person name="Bruce D."/>
            <person name="Goodwin L."/>
            <person name="Pitluck S."/>
            <person name="Larimer F.W."/>
            <person name="Land M.L."/>
            <person name="Hauser L."/>
            <person name="Sangwan P."/>
            <person name="de Vos W.M."/>
            <person name="Janssen P.H."/>
            <person name="Smidt H."/>
        </authorList>
    </citation>
    <scope>NUCLEOTIDE SEQUENCE [LARGE SCALE GENOMIC DNA]</scope>
    <source>
        <strain evidence="2 3">Ellin428</strain>
    </source>
</reference>
<dbReference type="Proteomes" id="UP000005824">
    <property type="component" value="Unassembled WGS sequence"/>
</dbReference>
<dbReference type="eggNOG" id="ENOG5032YXK">
    <property type="taxonomic scope" value="Bacteria"/>
</dbReference>
<feature type="transmembrane region" description="Helical" evidence="1">
    <location>
        <begin position="37"/>
        <end position="57"/>
    </location>
</feature>
<keyword evidence="1" id="KW-0812">Transmembrane</keyword>
<keyword evidence="1" id="KW-1133">Transmembrane helix</keyword>
<keyword evidence="3" id="KW-1185">Reference proteome</keyword>
<evidence type="ECO:0000313" key="2">
    <source>
        <dbReference type="EMBL" id="EDY22310.1"/>
    </source>
</evidence>